<keyword evidence="1 3" id="KW-0418">Kinase</keyword>
<dbReference type="OrthoDB" id="4548147at2"/>
<dbReference type="GO" id="GO:0005524">
    <property type="term" value="F:ATP binding"/>
    <property type="evidence" value="ECO:0007669"/>
    <property type="project" value="InterPro"/>
</dbReference>
<reference evidence="4" key="1">
    <citation type="submission" date="2017-04" db="EMBL/GenBank/DDBJ databases">
        <authorList>
            <person name="Varghese N."/>
            <person name="Submissions S."/>
        </authorList>
    </citation>
    <scope>NUCLEOTIDE SEQUENCE [LARGE SCALE GENOMIC DNA]</scope>
    <source>
        <strain evidence="4">USBA 82</strain>
    </source>
</reference>
<evidence type="ECO:0000259" key="2">
    <source>
        <dbReference type="Pfam" id="PF00288"/>
    </source>
</evidence>
<name>A0A1X7JMH2_9BACT</name>
<organism evidence="3 4">
    <name type="scientific">Dethiosulfovibrio salsuginis</name>
    <dbReference type="NCBI Taxonomy" id="561720"/>
    <lineage>
        <taxon>Bacteria</taxon>
        <taxon>Thermotogati</taxon>
        <taxon>Synergistota</taxon>
        <taxon>Synergistia</taxon>
        <taxon>Synergistales</taxon>
        <taxon>Dethiosulfovibrionaceae</taxon>
        <taxon>Dethiosulfovibrio</taxon>
    </lineage>
</organism>
<dbReference type="RefSeq" id="WP_085544535.1">
    <property type="nucleotide sequence ID" value="NZ_FXBB01000013.1"/>
</dbReference>
<gene>
    <name evidence="3" type="ORF">SAMN06275492_11364</name>
</gene>
<dbReference type="STRING" id="561720.SAMN06275492_11364"/>
<keyword evidence="1 3" id="KW-0808">Transferase</keyword>
<proteinExistence type="predicted"/>
<dbReference type="GO" id="GO:0016301">
    <property type="term" value="F:kinase activity"/>
    <property type="evidence" value="ECO:0007669"/>
    <property type="project" value="UniProtKB-KW"/>
</dbReference>
<evidence type="ECO:0000313" key="3">
    <source>
        <dbReference type="EMBL" id="SMG29068.1"/>
    </source>
</evidence>
<dbReference type="SUPFAM" id="SSF54211">
    <property type="entry name" value="Ribosomal protein S5 domain 2-like"/>
    <property type="match status" value="1"/>
</dbReference>
<dbReference type="EMBL" id="FXBB01000013">
    <property type="protein sequence ID" value="SMG29068.1"/>
    <property type="molecule type" value="Genomic_DNA"/>
</dbReference>
<evidence type="ECO:0000256" key="1">
    <source>
        <dbReference type="ARBA" id="ARBA00022777"/>
    </source>
</evidence>
<feature type="domain" description="GHMP kinase N-terminal" evidence="2">
    <location>
        <begin position="59"/>
        <end position="122"/>
    </location>
</feature>
<sequence>MRAVACCPGTCGELFQGWPEGVSQLISCPVGLWSKVEISASPGDGRFFVPGHMSKTERALKVALDLWGEAMDIYLRQETQLVGARGYASSTADILASLYGLAACLGRPLPPEEATEIAVAVEPSDSLAWEGLVLMDHRRFSRHRYLGPVPDLMLAVFDPGGEVDTVSFNERVYSRPDRDYDRILADLEKGLHDRNWPLFAVAATESALANQSILRKDDLESILEAALSNGALGIVTAHSGTLSGAIFQKERLKGESLLWPPELGDPFYVPMVSGGVRLLEVEL</sequence>
<dbReference type="Proteomes" id="UP000193355">
    <property type="component" value="Unassembled WGS sequence"/>
</dbReference>
<protein>
    <submittedName>
        <fullName evidence="3">Threonine kinase</fullName>
    </submittedName>
</protein>
<evidence type="ECO:0000313" key="4">
    <source>
        <dbReference type="Proteomes" id="UP000193355"/>
    </source>
</evidence>
<dbReference type="Pfam" id="PF00288">
    <property type="entry name" value="GHMP_kinases_N"/>
    <property type="match status" value="1"/>
</dbReference>
<keyword evidence="4" id="KW-1185">Reference proteome</keyword>
<dbReference type="InterPro" id="IPR006204">
    <property type="entry name" value="GHMP_kinase_N_dom"/>
</dbReference>
<dbReference type="AlphaFoldDB" id="A0A1X7JMH2"/>
<dbReference type="InterPro" id="IPR020568">
    <property type="entry name" value="Ribosomal_Su5_D2-typ_SF"/>
</dbReference>
<accession>A0A1X7JMH2</accession>